<keyword evidence="2" id="KW-1185">Reference proteome</keyword>
<dbReference type="InterPro" id="IPR029063">
    <property type="entry name" value="SAM-dependent_MTases_sf"/>
</dbReference>
<proteinExistence type="predicted"/>
<protein>
    <submittedName>
        <fullName evidence="1">Class I SAM-dependent methyltransferase</fullName>
    </submittedName>
</protein>
<evidence type="ECO:0000313" key="1">
    <source>
        <dbReference type="EMBL" id="RRJ28063.1"/>
    </source>
</evidence>
<dbReference type="Proteomes" id="UP000282322">
    <property type="component" value="Unassembled WGS sequence"/>
</dbReference>
<keyword evidence="1" id="KW-0489">Methyltransferase</keyword>
<dbReference type="AlphaFoldDB" id="A0A3P3R670"/>
<evidence type="ECO:0000313" key="2">
    <source>
        <dbReference type="Proteomes" id="UP000282322"/>
    </source>
</evidence>
<dbReference type="GO" id="GO:0032259">
    <property type="term" value="P:methylation"/>
    <property type="evidence" value="ECO:0007669"/>
    <property type="project" value="UniProtKB-KW"/>
</dbReference>
<dbReference type="GO" id="GO:0008168">
    <property type="term" value="F:methyltransferase activity"/>
    <property type="evidence" value="ECO:0007669"/>
    <property type="project" value="UniProtKB-KW"/>
</dbReference>
<sequence>MCDDLDPFGRAIYDHHRGDRGEPLLQHGGNETRAHPIESFYFERYDPDSDRGAFLDAWLSGPLLDIGAGVGRDSLYFQQQFETVAIEVSDHLTETMRERGVADARTVDMFALEEAFDRDRFGSVLVYGTQIGLTRSMQGLRQFLGALAYVTDHEGTVVLHGIDPDRGEPSELPGFRSDPTPGLAYRVLQFEYEGQRGEPLLFRLFSPDRLREAVVGTGWRVTELGGSSDLDDPHYQAALTKS</sequence>
<dbReference type="SUPFAM" id="SSF53335">
    <property type="entry name" value="S-adenosyl-L-methionine-dependent methyltransferases"/>
    <property type="match status" value="1"/>
</dbReference>
<dbReference type="EMBL" id="RRCH01000042">
    <property type="protein sequence ID" value="RRJ28063.1"/>
    <property type="molecule type" value="Genomic_DNA"/>
</dbReference>
<name>A0A3P3R670_9EURY</name>
<comment type="caution">
    <text evidence="1">The sequence shown here is derived from an EMBL/GenBank/DDBJ whole genome shotgun (WGS) entry which is preliminary data.</text>
</comment>
<dbReference type="RefSeq" id="WP_124956834.1">
    <property type="nucleotide sequence ID" value="NZ_RRCH01000042.1"/>
</dbReference>
<dbReference type="OrthoDB" id="56895at2157"/>
<organism evidence="1 2">
    <name type="scientific">Halocatena pleomorpha</name>
    <dbReference type="NCBI Taxonomy" id="1785090"/>
    <lineage>
        <taxon>Archaea</taxon>
        <taxon>Methanobacteriati</taxon>
        <taxon>Methanobacteriota</taxon>
        <taxon>Stenosarchaea group</taxon>
        <taxon>Halobacteria</taxon>
        <taxon>Halobacteriales</taxon>
        <taxon>Natronomonadaceae</taxon>
        <taxon>Halocatena</taxon>
    </lineage>
</organism>
<reference evidence="1 2" key="1">
    <citation type="submission" date="2018-11" db="EMBL/GenBank/DDBJ databases">
        <title>Taxonoimc description of Halomarina strain SPP-AMP-1.</title>
        <authorList>
            <person name="Pal Y."/>
            <person name="Srinivasana K."/>
            <person name="Verma A."/>
            <person name="Kumar P."/>
        </authorList>
    </citation>
    <scope>NUCLEOTIDE SEQUENCE [LARGE SCALE GENOMIC DNA]</scope>
    <source>
        <strain evidence="1 2">SPP-AMP-1</strain>
    </source>
</reference>
<accession>A0A3P3R670</accession>
<keyword evidence="1" id="KW-0808">Transferase</keyword>
<dbReference type="Gene3D" id="3.40.50.150">
    <property type="entry name" value="Vaccinia Virus protein VP39"/>
    <property type="match status" value="1"/>
</dbReference>
<gene>
    <name evidence="1" type="ORF">EIK79_16905</name>
</gene>